<reference evidence="3" key="1">
    <citation type="submission" date="2021-10" db="EMBL/GenBank/DDBJ databases">
        <title>Tropical sea cucumber genome reveals ecological adaptation and Cuvierian tubules defense mechanism.</title>
        <authorList>
            <person name="Chen T."/>
        </authorList>
    </citation>
    <scope>NUCLEOTIDE SEQUENCE</scope>
    <source>
        <strain evidence="3">Nanhai2018</strain>
        <tissue evidence="3">Muscle</tissue>
    </source>
</reference>
<dbReference type="OrthoDB" id="10028922at2759"/>
<dbReference type="Pfam" id="PF16064">
    <property type="entry name" value="DUF4806"/>
    <property type="match status" value="1"/>
</dbReference>
<protein>
    <recommendedName>
        <fullName evidence="2">DUF4806 domain-containing protein</fullName>
    </recommendedName>
</protein>
<dbReference type="Gene3D" id="1.10.4020.10">
    <property type="entry name" value="DNA breaking-rejoining enzymes"/>
    <property type="match status" value="1"/>
</dbReference>
<feature type="region of interest" description="Disordered" evidence="1">
    <location>
        <begin position="574"/>
        <end position="651"/>
    </location>
</feature>
<feature type="compositionally biased region" description="Acidic residues" evidence="1">
    <location>
        <begin position="688"/>
        <end position="698"/>
    </location>
</feature>
<name>A0A9Q0YSE6_HOLLE</name>
<dbReference type="PANTHER" id="PTHR33053">
    <property type="entry name" value="PROTEIN, PUTATIVE-RELATED"/>
    <property type="match status" value="1"/>
</dbReference>
<dbReference type="SUPFAM" id="SSF47353">
    <property type="entry name" value="Retrovirus capsid dimerization domain-like"/>
    <property type="match status" value="1"/>
</dbReference>
<evidence type="ECO:0000259" key="2">
    <source>
        <dbReference type="Pfam" id="PF16064"/>
    </source>
</evidence>
<dbReference type="InterPro" id="IPR038269">
    <property type="entry name" value="SCAN_sf"/>
</dbReference>
<evidence type="ECO:0000256" key="1">
    <source>
        <dbReference type="SAM" id="MobiDB-lite"/>
    </source>
</evidence>
<feature type="region of interest" description="Disordered" evidence="1">
    <location>
        <begin position="685"/>
        <end position="781"/>
    </location>
</feature>
<evidence type="ECO:0000313" key="3">
    <source>
        <dbReference type="EMBL" id="KAJ8027041.1"/>
    </source>
</evidence>
<feature type="region of interest" description="Disordered" evidence="1">
    <location>
        <begin position="477"/>
        <end position="500"/>
    </location>
</feature>
<dbReference type="AlphaFoldDB" id="A0A9Q0YSE6"/>
<feature type="compositionally biased region" description="Basic and acidic residues" evidence="1">
    <location>
        <begin position="601"/>
        <end position="614"/>
    </location>
</feature>
<keyword evidence="4" id="KW-1185">Reference proteome</keyword>
<gene>
    <name evidence="3" type="ORF">HOLleu_32066</name>
</gene>
<feature type="domain" description="DUF4806" evidence="2">
    <location>
        <begin position="884"/>
        <end position="953"/>
    </location>
</feature>
<sequence length="1007" mass="113795">MTFPQTDAALRTDEDFRNMVDINHHHGPTPLSQLGVDMITCFPQDYMQLVCLGVMRKLITLWVKGPLKTRLGPRVIESISTSLTSLRPYIPCEFARKPRSLRDYLRWKATEFRQFLLYTGPVILLDYLQSTLYKNFMLLCVAVFILLCPTLSASYCEYAHELLVLFVQHFSSIYCKDMLTYNVHGLVHLSEDVQQHGSLNNISGFPFENFLKSLKRLVRKPTSPLEQVIRRLSEQSGRLNNSERKAMLRKPHSDGPLPIGYQSLCLQYKELHFEDLTVKINEGDNCVQIGSNHVLVHNIYHCAGVDYVLYKKFRRMESLYTYPLDSCTLGIYSLSNLSENFQSSPIADISRKYVLLRHKQRQCSMEGKKYAVVIFTDEDGVSLVPSSWCVDQKTCYWPPYKSPTRFQKAVVGMEEPASDWTTHAVRILTTTGCRISYCTLFVSDKTVTPLSMEFDEYLKQGKAMGYEGEELRKFIKEREDRDERQKQRQHEREMKEYDLQTAQAGSEERRYFTRWIEMASVTKDYEGVVDLMTREQILNVCHKDLTIYLRERNPSSVKVMVDLADKYHEAHNRGRFKVFGPEKGKHKQQSESKASFPDSGDSDKKVKGQKDRGSTPEAGAVETRGQCAKKQKHYLPLKVGTESSNVSKEEVRNAQVNDQGLAKLWELAKSGSTKITLSGIKVTFVSKDDDDDDDDESDVSSNSRNTSFVDAPAPPPPPPPKDFTHQTSSNISASALRPVIARDIPCTSTSTPRQFPSSNISPSTVRREKDPKSNQTVDATSVSASALRPVIACDIPSTSTSTPRRIPSNNISPSTVPREKDPKSNQAVDATNRLILTLLAQLKSDLREIKEQVRANSTILQRLSDSQVEEEHEIQLPVEIQLTVSSTEELEALDDALKVDKALQRHLIRRTSVLGGASLKECVKRVLMDLVSTTAARRLNWTGASRKIAFSSLVLKDIVERCVRKNPRTASATSSEIQVGVVRFLKGACDRDGGRKSRLAPSVEDDA</sequence>
<feature type="compositionally biased region" description="Pro residues" evidence="1">
    <location>
        <begin position="712"/>
        <end position="721"/>
    </location>
</feature>
<accession>A0A9Q0YSE6</accession>
<dbReference type="PANTHER" id="PTHR33053:SF24">
    <property type="entry name" value="TRANSPOSASE DOMAIN-CONTAINING PROTEIN"/>
    <property type="match status" value="1"/>
</dbReference>
<feature type="compositionally biased region" description="Low complexity" evidence="1">
    <location>
        <begin position="795"/>
        <end position="808"/>
    </location>
</feature>
<dbReference type="EMBL" id="JAIZAY010000016">
    <property type="protein sequence ID" value="KAJ8027041.1"/>
    <property type="molecule type" value="Genomic_DNA"/>
</dbReference>
<feature type="region of interest" description="Disordered" evidence="1">
    <location>
        <begin position="794"/>
        <end position="827"/>
    </location>
</feature>
<comment type="caution">
    <text evidence="3">The sequence shown here is derived from an EMBL/GenBank/DDBJ whole genome shotgun (WGS) entry which is preliminary data.</text>
</comment>
<feature type="compositionally biased region" description="Basic and acidic residues" evidence="1">
    <location>
        <begin position="477"/>
        <end position="498"/>
    </location>
</feature>
<organism evidence="3 4">
    <name type="scientific">Holothuria leucospilota</name>
    <name type="common">Black long sea cucumber</name>
    <name type="synonym">Mertensiothuria leucospilota</name>
    <dbReference type="NCBI Taxonomy" id="206669"/>
    <lineage>
        <taxon>Eukaryota</taxon>
        <taxon>Metazoa</taxon>
        <taxon>Echinodermata</taxon>
        <taxon>Eleutherozoa</taxon>
        <taxon>Echinozoa</taxon>
        <taxon>Holothuroidea</taxon>
        <taxon>Aspidochirotacea</taxon>
        <taxon>Aspidochirotida</taxon>
        <taxon>Holothuriidae</taxon>
        <taxon>Holothuria</taxon>
    </lineage>
</organism>
<dbReference type="InterPro" id="IPR032071">
    <property type="entry name" value="DUF4806"/>
</dbReference>
<proteinExistence type="predicted"/>
<evidence type="ECO:0000313" key="4">
    <source>
        <dbReference type="Proteomes" id="UP001152320"/>
    </source>
</evidence>
<feature type="compositionally biased region" description="Polar residues" evidence="1">
    <location>
        <begin position="746"/>
        <end position="764"/>
    </location>
</feature>
<dbReference type="Proteomes" id="UP001152320">
    <property type="component" value="Chromosome 16"/>
</dbReference>